<dbReference type="EMBL" id="JADFUA010000005">
    <property type="protein sequence ID" value="MBE9609849.1"/>
    <property type="molecule type" value="Genomic_DNA"/>
</dbReference>
<dbReference type="AlphaFoldDB" id="A0A8J7KEZ0"/>
<dbReference type="Proteomes" id="UP000604481">
    <property type="component" value="Unassembled WGS sequence"/>
</dbReference>
<organism evidence="1 2">
    <name type="scientific">Chitinilyticum piscinae</name>
    <dbReference type="NCBI Taxonomy" id="2866724"/>
    <lineage>
        <taxon>Bacteria</taxon>
        <taxon>Pseudomonadati</taxon>
        <taxon>Pseudomonadota</taxon>
        <taxon>Betaproteobacteria</taxon>
        <taxon>Neisseriales</taxon>
        <taxon>Chitinibacteraceae</taxon>
        <taxon>Chitinilyticum</taxon>
    </lineage>
</organism>
<sequence>MNKVLVGGVAVALLAAGGYVGATWYVGQKIDGALDSNAAALGKYKIIKQEKRQFDKGLFSSVELVTYRIGCAEGLEGSPFAGTEGTLTLKNTISHNPFAPTVKTEIILDEKTRAELAKVFKGQEPLSIVTRVSLDGSYQTEISSPAFVHEDAQGKLDWKGISATVKSDQQLSFADFNLKMSGLSFSAGSGEALSLGEVTYTAATKKSAEGLYAGKGSMVLAGMELKGQNDGVPMVLKTGKLELSSDSSVEGGLMKGSAKGTLAGLSYNGKAIGDIGIDYELARIDAAAVKKINDNSIDNLLQCHYDPMKDMQVLQEAVMAILKKDPSYTQKIALKTPEGESSLNLKVASKGLTEADLHGIDSVLPKLDASVKLQVPSELVNRLIRDVRPAEEVEMTQAMVSEGLNQAAAQGFVVLDSKLIKSDFELKNGQMLLNGQPFDPSMLMGL</sequence>
<dbReference type="RefSeq" id="WP_194116369.1">
    <property type="nucleotide sequence ID" value="NZ_JADFUA010000005.1"/>
</dbReference>
<dbReference type="Pfam" id="PF06097">
    <property type="entry name" value="DUF945"/>
    <property type="match status" value="1"/>
</dbReference>
<name>A0A8J7KEZ0_9NEIS</name>
<keyword evidence="2" id="KW-1185">Reference proteome</keyword>
<protein>
    <submittedName>
        <fullName evidence="1">YdgA family protein</fullName>
    </submittedName>
</protein>
<evidence type="ECO:0000313" key="1">
    <source>
        <dbReference type="EMBL" id="MBE9609849.1"/>
    </source>
</evidence>
<reference evidence="1 2" key="1">
    <citation type="submission" date="2020-10" db="EMBL/GenBank/DDBJ databases">
        <title>The genome sequence of Chitinilyticum litopenaei 4Y14.</title>
        <authorList>
            <person name="Liu Y."/>
        </authorList>
    </citation>
    <scope>NUCLEOTIDE SEQUENCE [LARGE SCALE GENOMIC DNA]</scope>
    <source>
        <strain evidence="1 2">4Y14</strain>
    </source>
</reference>
<proteinExistence type="predicted"/>
<gene>
    <name evidence="1" type="ORF">INR99_10860</name>
</gene>
<dbReference type="InterPro" id="IPR010352">
    <property type="entry name" value="DUF945"/>
</dbReference>
<evidence type="ECO:0000313" key="2">
    <source>
        <dbReference type="Proteomes" id="UP000604481"/>
    </source>
</evidence>
<accession>A0A8J7KEZ0</accession>
<comment type="caution">
    <text evidence="1">The sequence shown here is derived from an EMBL/GenBank/DDBJ whole genome shotgun (WGS) entry which is preliminary data.</text>
</comment>